<dbReference type="PANTHER" id="PTHR21600">
    <property type="entry name" value="MITOCHONDRIAL RNA PSEUDOURIDINE SYNTHASE"/>
    <property type="match status" value="1"/>
</dbReference>
<dbReference type="GO" id="GO:0003723">
    <property type="term" value="F:RNA binding"/>
    <property type="evidence" value="ECO:0007669"/>
    <property type="project" value="UniProtKB-KW"/>
</dbReference>
<dbReference type="InterPro" id="IPR036986">
    <property type="entry name" value="S4_RNA-bd_sf"/>
</dbReference>
<dbReference type="InterPro" id="IPR006225">
    <property type="entry name" value="PsdUridine_synth_RluC/D"/>
</dbReference>
<evidence type="ECO:0000313" key="8">
    <source>
        <dbReference type="Proteomes" id="UP000009223"/>
    </source>
</evidence>
<dbReference type="NCBIfam" id="TIGR00005">
    <property type="entry name" value="rluA_subfam"/>
    <property type="match status" value="1"/>
</dbReference>
<comment type="catalytic activity">
    <reaction evidence="5">
        <text>a uridine in RNA = a pseudouridine in RNA</text>
        <dbReference type="Rhea" id="RHEA:48348"/>
        <dbReference type="Rhea" id="RHEA-COMP:12068"/>
        <dbReference type="Rhea" id="RHEA-COMP:12069"/>
        <dbReference type="ChEBI" id="CHEBI:65314"/>
        <dbReference type="ChEBI" id="CHEBI:65315"/>
    </reaction>
</comment>
<dbReference type="InterPro" id="IPR006224">
    <property type="entry name" value="PsdUridine_synth_RluA-like_CS"/>
</dbReference>
<dbReference type="AlphaFoldDB" id="F5YIY4"/>
<reference evidence="8" key="1">
    <citation type="submission" date="2009-12" db="EMBL/GenBank/DDBJ databases">
        <title>Complete sequence of Treponema primitia strain ZAS-2.</title>
        <authorList>
            <person name="Tetu S.G."/>
            <person name="Matson E."/>
            <person name="Ren Q."/>
            <person name="Seshadri R."/>
            <person name="Elbourne L."/>
            <person name="Hassan K.A."/>
            <person name="Durkin A."/>
            <person name="Radune D."/>
            <person name="Mohamoud Y."/>
            <person name="Shay R."/>
            <person name="Jin S."/>
            <person name="Zhang X."/>
            <person name="Lucey K."/>
            <person name="Ballor N.R."/>
            <person name="Ottesen E."/>
            <person name="Rosenthal R."/>
            <person name="Allen A."/>
            <person name="Leadbetter J.R."/>
            <person name="Paulsen I.T."/>
        </authorList>
    </citation>
    <scope>NUCLEOTIDE SEQUENCE [LARGE SCALE GENOMIC DNA]</scope>
    <source>
        <strain evidence="8">ATCC BAA-887 / DSM 12427 / ZAS-2</strain>
    </source>
</reference>
<dbReference type="InterPro" id="IPR020103">
    <property type="entry name" value="PsdUridine_synth_cat_dom_sf"/>
</dbReference>
<dbReference type="GO" id="GO:0009982">
    <property type="term" value="F:pseudouridine synthase activity"/>
    <property type="evidence" value="ECO:0007669"/>
    <property type="project" value="InterPro"/>
</dbReference>
<dbReference type="RefSeq" id="WP_015706805.1">
    <property type="nucleotide sequence ID" value="NC_015578.1"/>
</dbReference>
<dbReference type="CDD" id="cd00165">
    <property type="entry name" value="S4"/>
    <property type="match status" value="1"/>
</dbReference>
<comment type="function">
    <text evidence="5">Responsible for synthesis of pseudouridine from uracil.</text>
</comment>
<evidence type="ECO:0000256" key="5">
    <source>
        <dbReference type="RuleBase" id="RU362028"/>
    </source>
</evidence>
<dbReference type="Pfam" id="PF00849">
    <property type="entry name" value="PseudoU_synth_2"/>
    <property type="match status" value="1"/>
</dbReference>
<name>F5YIY4_TREPZ</name>
<comment type="similarity">
    <text evidence="1 5">Belongs to the pseudouridine synthase RluA family.</text>
</comment>
<dbReference type="PROSITE" id="PS50889">
    <property type="entry name" value="S4"/>
    <property type="match status" value="1"/>
</dbReference>
<dbReference type="KEGG" id="tpi:TREPR_3488"/>
<sequence length="319" mass="35337">MPDYSGTVEGDFPGGLRLDRYVAEEIKLLTRSQLKTKLLQARLNGKLVKLSRPVKPGDLLELSWAESEPLDLIPENIPLELLYEDDRVIVLNKAQGMVVHPGAGNHSGTLANALLYRRLTRPGSSVPGAAIPGNLRPGIVHRLDKDTSGVIIAAWDDAALAFLADQFKARTVKKTYIALVQGTPKETQGVIETRIVRDSRDRKRFTVSFDKGKAALTRYRVIRSWGAWSLLLLQPKTGRTHQIRVHLRHLGHPILGDPIYGAPVLPTKFPADKRFPGVTLMLHARTLSITLPGMAEPSIFKAPLPERFREIIRKAATGK</sequence>
<evidence type="ECO:0000313" key="7">
    <source>
        <dbReference type="EMBL" id="AEF86266.1"/>
    </source>
</evidence>
<dbReference type="Gene3D" id="3.10.290.10">
    <property type="entry name" value="RNA-binding S4 domain"/>
    <property type="match status" value="1"/>
</dbReference>
<reference evidence="7 8" key="2">
    <citation type="journal article" date="2011" name="ISME J.">
        <title>RNA-seq reveals cooperative metabolic interactions between two termite-gut spirochete species in co-culture.</title>
        <authorList>
            <person name="Rosenthal A.Z."/>
            <person name="Matson E.G."/>
            <person name="Eldar A."/>
            <person name="Leadbetter J.R."/>
        </authorList>
    </citation>
    <scope>NUCLEOTIDE SEQUENCE [LARGE SCALE GENOMIC DNA]</scope>
    <source>
        <strain evidence="8">ATCC BAA-887 / DSM 12427 / ZAS-2</strain>
    </source>
</reference>
<dbReference type="STRING" id="545694.TREPR_3488"/>
<proteinExistence type="inferred from homology"/>
<dbReference type="GO" id="GO:0140098">
    <property type="term" value="F:catalytic activity, acting on RNA"/>
    <property type="evidence" value="ECO:0007669"/>
    <property type="project" value="UniProtKB-ARBA"/>
</dbReference>
<dbReference type="InterPro" id="IPR050188">
    <property type="entry name" value="RluA_PseudoU_synthase"/>
</dbReference>
<evidence type="ECO:0000256" key="4">
    <source>
        <dbReference type="PROSITE-ProRule" id="PRU00182"/>
    </source>
</evidence>
<dbReference type="InterPro" id="IPR006145">
    <property type="entry name" value="PsdUridine_synth_RsuA/RluA"/>
</dbReference>
<dbReference type="SUPFAM" id="SSF55120">
    <property type="entry name" value="Pseudouridine synthase"/>
    <property type="match status" value="1"/>
</dbReference>
<dbReference type="eggNOG" id="COG0564">
    <property type="taxonomic scope" value="Bacteria"/>
</dbReference>
<organism evidence="7 8">
    <name type="scientific">Treponema primitia (strain ATCC BAA-887 / DSM 12427 / ZAS-2)</name>
    <dbReference type="NCBI Taxonomy" id="545694"/>
    <lineage>
        <taxon>Bacteria</taxon>
        <taxon>Pseudomonadati</taxon>
        <taxon>Spirochaetota</taxon>
        <taxon>Spirochaetia</taxon>
        <taxon>Spirochaetales</taxon>
        <taxon>Treponemataceae</taxon>
        <taxon>Treponema</taxon>
    </lineage>
</organism>
<evidence type="ECO:0000256" key="1">
    <source>
        <dbReference type="ARBA" id="ARBA00010876"/>
    </source>
</evidence>
<evidence type="ECO:0000256" key="2">
    <source>
        <dbReference type="ARBA" id="ARBA00023235"/>
    </source>
</evidence>
<dbReference type="EC" id="5.4.99.-" evidence="5"/>
<keyword evidence="4" id="KW-0694">RNA-binding</keyword>
<feature type="active site" evidence="3">
    <location>
        <position position="144"/>
    </location>
</feature>
<accession>F5YIY4</accession>
<dbReference type="OrthoDB" id="305739at2"/>
<protein>
    <recommendedName>
        <fullName evidence="5">Pseudouridine synthase</fullName>
        <ecNumber evidence="5">5.4.99.-</ecNumber>
    </recommendedName>
</protein>
<evidence type="ECO:0000256" key="3">
    <source>
        <dbReference type="PIRSR" id="PIRSR606225-1"/>
    </source>
</evidence>
<dbReference type="Proteomes" id="UP000009223">
    <property type="component" value="Chromosome"/>
</dbReference>
<dbReference type="CDD" id="cd02869">
    <property type="entry name" value="PseudoU_synth_RluA_like"/>
    <property type="match status" value="1"/>
</dbReference>
<dbReference type="Gene3D" id="3.30.2350.10">
    <property type="entry name" value="Pseudouridine synthase"/>
    <property type="match status" value="1"/>
</dbReference>
<dbReference type="EMBL" id="CP001843">
    <property type="protein sequence ID" value="AEF86266.1"/>
    <property type="molecule type" value="Genomic_DNA"/>
</dbReference>
<evidence type="ECO:0000259" key="6">
    <source>
        <dbReference type="Pfam" id="PF00849"/>
    </source>
</evidence>
<dbReference type="HOGENOM" id="CLU_016902_4_4_12"/>
<dbReference type="GO" id="GO:0000455">
    <property type="term" value="P:enzyme-directed rRNA pseudouridine synthesis"/>
    <property type="evidence" value="ECO:0007669"/>
    <property type="project" value="TreeGrafter"/>
</dbReference>
<dbReference type="PROSITE" id="PS01129">
    <property type="entry name" value="PSI_RLU"/>
    <property type="match status" value="1"/>
</dbReference>
<keyword evidence="2 5" id="KW-0413">Isomerase</keyword>
<dbReference type="PANTHER" id="PTHR21600:SF44">
    <property type="entry name" value="RIBOSOMAL LARGE SUBUNIT PSEUDOURIDINE SYNTHASE D"/>
    <property type="match status" value="1"/>
</dbReference>
<keyword evidence="8" id="KW-1185">Reference proteome</keyword>
<gene>
    <name evidence="7" type="primary">rluD_1</name>
    <name evidence="7" type="ordered locus">TREPR_3488</name>
</gene>
<feature type="domain" description="Pseudouridine synthase RsuA/RluA-like" evidence="6">
    <location>
        <begin position="88"/>
        <end position="249"/>
    </location>
</feature>